<name>A0A448VIG8_9NEIS</name>
<reference evidence="1 2" key="1">
    <citation type="submission" date="2018-12" db="EMBL/GenBank/DDBJ databases">
        <authorList>
            <consortium name="Pathogen Informatics"/>
        </authorList>
    </citation>
    <scope>NUCLEOTIDE SEQUENCE [LARGE SCALE GENOMIC DNA]</scope>
    <source>
        <strain evidence="1 2">NCTC12742</strain>
    </source>
</reference>
<accession>A0A448VIG8</accession>
<sequence>MSKISTEQAQARIAEVQSLYREWLALQPKLTEAQQDWRRSMEVMQAIRAFYDKEYLPLYEALEEGLPVSLKTEGEYSVMSEDALYDAIGDQYHLAWGWMRMAVKVLDPESETE</sequence>
<dbReference type="RefSeq" id="WP_004284339.1">
    <property type="nucleotide sequence ID" value="NZ_CAUJRG010000014.1"/>
</dbReference>
<protein>
    <recommendedName>
        <fullName evidence="3">DUF4298 domain-containing protein</fullName>
    </recommendedName>
</protein>
<dbReference type="OrthoDB" id="8602690at2"/>
<keyword evidence="2" id="KW-1185">Reference proteome</keyword>
<dbReference type="KEGG" id="nwe:SAMEA3174300_0926"/>
<dbReference type="Proteomes" id="UP000272771">
    <property type="component" value="Chromosome"/>
</dbReference>
<evidence type="ECO:0000313" key="2">
    <source>
        <dbReference type="Proteomes" id="UP000272771"/>
    </source>
</evidence>
<dbReference type="InterPro" id="IPR025384">
    <property type="entry name" value="DUF4298"/>
</dbReference>
<organism evidence="1 2">
    <name type="scientific">Neisseria weaveri</name>
    <dbReference type="NCBI Taxonomy" id="28091"/>
    <lineage>
        <taxon>Bacteria</taxon>
        <taxon>Pseudomonadati</taxon>
        <taxon>Pseudomonadota</taxon>
        <taxon>Betaproteobacteria</taxon>
        <taxon>Neisseriales</taxon>
        <taxon>Neisseriaceae</taxon>
        <taxon>Neisseria</taxon>
    </lineage>
</organism>
<gene>
    <name evidence="1" type="ORF">NCTC12742_00240</name>
</gene>
<evidence type="ECO:0000313" key="1">
    <source>
        <dbReference type="EMBL" id="VEJ49543.1"/>
    </source>
</evidence>
<dbReference type="Pfam" id="PF14131">
    <property type="entry name" value="DUF4298"/>
    <property type="match status" value="1"/>
</dbReference>
<dbReference type="STRING" id="28091.SAMEA3174300_00926"/>
<dbReference type="AlphaFoldDB" id="A0A448VIG8"/>
<evidence type="ECO:0008006" key="3">
    <source>
        <dbReference type="Google" id="ProtNLM"/>
    </source>
</evidence>
<dbReference type="EMBL" id="LR134533">
    <property type="protein sequence ID" value="VEJ49543.1"/>
    <property type="molecule type" value="Genomic_DNA"/>
</dbReference>
<proteinExistence type="predicted"/>